<feature type="region of interest" description="Disordered" evidence="4">
    <location>
        <begin position="170"/>
        <end position="308"/>
    </location>
</feature>
<keyword evidence="3" id="KW-0175">Coiled coil</keyword>
<keyword evidence="7" id="KW-1185">Reference proteome</keyword>
<organism evidence="6 7">
    <name type="scientific">Jaminaea rosea</name>
    <dbReference type="NCBI Taxonomy" id="1569628"/>
    <lineage>
        <taxon>Eukaryota</taxon>
        <taxon>Fungi</taxon>
        <taxon>Dikarya</taxon>
        <taxon>Basidiomycota</taxon>
        <taxon>Ustilaginomycotina</taxon>
        <taxon>Exobasidiomycetes</taxon>
        <taxon>Microstromatales</taxon>
        <taxon>Microstromatales incertae sedis</taxon>
        <taxon>Jaminaea</taxon>
    </lineage>
</organism>
<feature type="compositionally biased region" description="Low complexity" evidence="4">
    <location>
        <begin position="67"/>
        <end position="80"/>
    </location>
</feature>
<evidence type="ECO:0000313" key="6">
    <source>
        <dbReference type="EMBL" id="PWN28522.1"/>
    </source>
</evidence>
<feature type="compositionally biased region" description="Low complexity" evidence="4">
    <location>
        <begin position="171"/>
        <end position="213"/>
    </location>
</feature>
<comment type="similarity">
    <text evidence="3">Belongs to the YAF9 family.</text>
</comment>
<reference evidence="6 7" key="1">
    <citation type="journal article" date="2018" name="Mol. Biol. Evol.">
        <title>Broad Genomic Sampling Reveals a Smut Pathogenic Ancestry of the Fungal Clade Ustilaginomycotina.</title>
        <authorList>
            <person name="Kijpornyongpan T."/>
            <person name="Mondo S.J."/>
            <person name="Barry K."/>
            <person name="Sandor L."/>
            <person name="Lee J."/>
            <person name="Lipzen A."/>
            <person name="Pangilinan J."/>
            <person name="LaButti K."/>
            <person name="Hainaut M."/>
            <person name="Henrissat B."/>
            <person name="Grigoriev I.V."/>
            <person name="Spatafora J.W."/>
            <person name="Aime M.C."/>
        </authorList>
    </citation>
    <scope>NUCLEOTIDE SEQUENCE [LARGE SCALE GENOMIC DNA]</scope>
    <source>
        <strain evidence="6 7">MCA 5214</strain>
    </source>
</reference>
<dbReference type="GO" id="GO:0006281">
    <property type="term" value="P:DNA repair"/>
    <property type="evidence" value="ECO:0007669"/>
    <property type="project" value="UniProtKB-UniRule"/>
</dbReference>
<evidence type="ECO:0000256" key="4">
    <source>
        <dbReference type="SAM" id="MobiDB-lite"/>
    </source>
</evidence>
<evidence type="ECO:0000256" key="3">
    <source>
        <dbReference type="RuleBase" id="RU367117"/>
    </source>
</evidence>
<dbReference type="OrthoDB" id="16041at2759"/>
<feature type="domain" description="YEATS" evidence="5">
    <location>
        <begin position="5"/>
        <end position="336"/>
    </location>
</feature>
<gene>
    <name evidence="3" type="primary">YAF9</name>
    <name evidence="6" type="ORF">BDZ90DRAFT_231510</name>
</gene>
<dbReference type="Proteomes" id="UP000245884">
    <property type="component" value="Unassembled WGS sequence"/>
</dbReference>
<dbReference type="STRING" id="1569628.A0A316UTD6"/>
<dbReference type="GO" id="GO:0006325">
    <property type="term" value="P:chromatin organization"/>
    <property type="evidence" value="ECO:0007669"/>
    <property type="project" value="UniProtKB-KW"/>
</dbReference>
<dbReference type="GO" id="GO:0006355">
    <property type="term" value="P:regulation of DNA-templated transcription"/>
    <property type="evidence" value="ECO:0007669"/>
    <property type="project" value="InterPro"/>
</dbReference>
<dbReference type="GO" id="GO:0000812">
    <property type="term" value="C:Swr1 complex"/>
    <property type="evidence" value="ECO:0007669"/>
    <property type="project" value="UniProtKB-UniRule"/>
</dbReference>
<keyword evidence="3" id="KW-0234">DNA repair</keyword>
<keyword evidence="3" id="KW-0156">Chromatin regulator</keyword>
<name>A0A316UTD6_9BASI</name>
<keyword evidence="3" id="KW-0805">Transcription regulation</keyword>
<feature type="coiled-coil region" evidence="3">
    <location>
        <begin position="403"/>
        <end position="437"/>
    </location>
</feature>
<dbReference type="AlphaFoldDB" id="A0A316UTD6"/>
<dbReference type="GO" id="GO:0005737">
    <property type="term" value="C:cytoplasm"/>
    <property type="evidence" value="ECO:0007669"/>
    <property type="project" value="UniProtKB-SubCell"/>
</dbReference>
<evidence type="ECO:0000256" key="1">
    <source>
        <dbReference type="ARBA" id="ARBA00023242"/>
    </source>
</evidence>
<comment type="function">
    <text evidence="3">Component of the SWR1 complex which mediates the ATP-dependent exchange of histone H2A for an H2A variant leading to transcriptional regulation of selected genes by chromatin remodeling. Component of the NuA4 histone acetyltransferase complex which is involved in transcriptional activation of selected genes principally by acetylation of nucleosomal histones H4 and H2A. The NuA4 complex is also involved in DNA repair. Yaf9 may also be required for viability in conditions in which the structural integrity of the spindle is compromised.</text>
</comment>
<evidence type="ECO:0000313" key="7">
    <source>
        <dbReference type="Proteomes" id="UP000245884"/>
    </source>
</evidence>
<accession>A0A316UTD6</accession>
<evidence type="ECO:0000259" key="5">
    <source>
        <dbReference type="PROSITE" id="PS51037"/>
    </source>
</evidence>
<dbReference type="Pfam" id="PF03366">
    <property type="entry name" value="YEATS"/>
    <property type="match status" value="1"/>
</dbReference>
<keyword evidence="3" id="KW-0227">DNA damage</keyword>
<comment type="subcellular location">
    <subcellularLocation>
        <location evidence="3">Nucleus</location>
    </subcellularLocation>
    <subcellularLocation>
        <location evidence="3">Cytoplasm</location>
    </subcellularLocation>
</comment>
<feature type="region of interest" description="Disordered" evidence="4">
    <location>
        <begin position="63"/>
        <end position="88"/>
    </location>
</feature>
<protein>
    <recommendedName>
        <fullName evidence="3">Protein AF-9 homolog</fullName>
    </recommendedName>
</protein>
<feature type="region of interest" description="Disordered" evidence="4">
    <location>
        <begin position="336"/>
        <end position="380"/>
    </location>
</feature>
<dbReference type="InterPro" id="IPR038704">
    <property type="entry name" value="YEAST_sf"/>
</dbReference>
<proteinExistence type="inferred from homology"/>
<dbReference type="PANTHER" id="PTHR23195">
    <property type="entry name" value="YEATS DOMAIN"/>
    <property type="match status" value="1"/>
</dbReference>
<keyword evidence="3" id="KW-0804">Transcription</keyword>
<comment type="domain">
    <text evidence="3">The coiled-coil domain is required for assembly into the NuA4 complex.</text>
</comment>
<dbReference type="EMBL" id="KZ819665">
    <property type="protein sequence ID" value="PWN28522.1"/>
    <property type="molecule type" value="Genomic_DNA"/>
</dbReference>
<comment type="subunit">
    <text evidence="3">Component of the SWR1 chromatin-remodeling complex and of the NuA4 histone acetyltransferase complex.</text>
</comment>
<dbReference type="InterPro" id="IPR005033">
    <property type="entry name" value="YEATS"/>
</dbReference>
<dbReference type="PROSITE" id="PS51037">
    <property type="entry name" value="YEATS"/>
    <property type="match status" value="1"/>
</dbReference>
<dbReference type="InterPro" id="IPR055129">
    <property type="entry name" value="YEATS_dom"/>
</dbReference>
<dbReference type="Gene3D" id="2.60.40.1970">
    <property type="entry name" value="YEATS domain"/>
    <property type="match status" value="1"/>
</dbReference>
<keyword evidence="1 2" id="KW-0539">Nucleus</keyword>
<sequence length="447" mass="47205">MTNKRVRGIAIHRPLLIGSTATPLTPAEKMSADPLHTHKWTVAVRSAASNPLPTHLFDDAGAPLPPTTTATPSTGAAAGTRGRDTETDYHKHIGGKDDISHFVRRVQFKLHDSFPQPVRTCDRPPYQVTETGWGEFEVQIKIWWVAESGEKPLQTFHYLKLHPWNPLPTPASAVSETGTTASAAATTAGTTEAAATAPPAEGAGAGVAAAGAPQKEGHGEAIAGRASVEDVTTQPKAAVGSLSSEAEKPAESSSEPKPVEREQDAAAAVPSSSVEQAPAPTAGGTSMGEASSSSTLDAAPAPKPSIALPPVVHSWQYDEVVFPEPTEAMQETFRIHPPTPLPTTASQAFTDPKTSRLQHGFQAASSSQPQPPYPLHAPSSQPYLYGISQASMQAEADRLDIARIEAVRELEKERNRLIEAERELRRVRQKTESLMNAGGGGGASAAR</sequence>
<keyword evidence="3" id="KW-0963">Cytoplasm</keyword>
<evidence type="ECO:0000256" key="2">
    <source>
        <dbReference type="PROSITE-ProRule" id="PRU00376"/>
    </source>
</evidence>
<keyword evidence="3" id="KW-0010">Activator</keyword>